<reference evidence="2 3" key="3">
    <citation type="journal article" date="2013" name="Rice">
        <title>Improvement of the Oryza sativa Nipponbare reference genome using next generation sequence and optical map data.</title>
        <authorList>
            <person name="Kawahara Y."/>
            <person name="de la Bastide M."/>
            <person name="Hamilton J.P."/>
            <person name="Kanamori H."/>
            <person name="McCombie W.R."/>
            <person name="Ouyang S."/>
            <person name="Schwartz D.C."/>
            <person name="Tanaka T."/>
            <person name="Wu J."/>
            <person name="Zhou S."/>
            <person name="Childs K.L."/>
            <person name="Davidson R.M."/>
            <person name="Lin H."/>
            <person name="Quesada-Ocampo L."/>
            <person name="Vaillancourt B."/>
            <person name="Sakai H."/>
            <person name="Lee S.S."/>
            <person name="Kim J."/>
            <person name="Numa H."/>
            <person name="Itoh T."/>
            <person name="Buell C.R."/>
            <person name="Matsumoto T."/>
        </authorList>
    </citation>
    <scope>NUCLEOTIDE SEQUENCE [LARGE SCALE GENOMIC DNA]</scope>
    <source>
        <strain evidence="3">cv. Nipponbare</strain>
    </source>
</reference>
<dbReference type="PaxDb" id="39947-A0A0P0XV04"/>
<evidence type="ECO:0000256" key="1">
    <source>
        <dbReference type="SAM" id="MobiDB-lite"/>
    </source>
</evidence>
<feature type="region of interest" description="Disordered" evidence="1">
    <location>
        <begin position="131"/>
        <end position="209"/>
    </location>
</feature>
<proteinExistence type="predicted"/>
<reference evidence="2 3" key="2">
    <citation type="journal article" date="2013" name="Plant Cell Physiol.">
        <title>Rice Annotation Project Database (RAP-DB): an integrative and interactive database for rice genomics.</title>
        <authorList>
            <person name="Sakai H."/>
            <person name="Lee S.S."/>
            <person name="Tanaka T."/>
            <person name="Numa H."/>
            <person name="Kim J."/>
            <person name="Kawahara Y."/>
            <person name="Wakimoto H."/>
            <person name="Yang C.C."/>
            <person name="Iwamoto M."/>
            <person name="Abe T."/>
            <person name="Yamada Y."/>
            <person name="Muto A."/>
            <person name="Inokuchi H."/>
            <person name="Ikemura T."/>
            <person name="Matsumoto T."/>
            <person name="Sasaki T."/>
            <person name="Itoh T."/>
        </authorList>
    </citation>
    <scope>NUCLEOTIDE SEQUENCE [LARGE SCALE GENOMIC DNA]</scope>
    <source>
        <strain evidence="3">cv. Nipponbare</strain>
    </source>
</reference>
<keyword evidence="3" id="KW-1185">Reference proteome</keyword>
<dbReference type="InParanoid" id="A0A0P0XV04"/>
<dbReference type="EMBL" id="AP014966">
    <property type="protein sequence ID" value="BAT10911.1"/>
    <property type="molecule type" value="Genomic_DNA"/>
</dbReference>
<protein>
    <submittedName>
        <fullName evidence="2">Os10g0422700 protein</fullName>
    </submittedName>
</protein>
<dbReference type="STRING" id="39947.A0A0P0XV04"/>
<feature type="region of interest" description="Disordered" evidence="1">
    <location>
        <begin position="33"/>
        <end position="79"/>
    </location>
</feature>
<gene>
    <name evidence="2" type="ordered locus">Os10g0422700</name>
    <name evidence="2" type="ORF">OSNPB_100422700</name>
</gene>
<name>A0A0P0XV04_ORYSJ</name>
<evidence type="ECO:0000313" key="3">
    <source>
        <dbReference type="Proteomes" id="UP000059680"/>
    </source>
</evidence>
<organism evidence="2 3">
    <name type="scientific">Oryza sativa subsp. japonica</name>
    <name type="common">Rice</name>
    <dbReference type="NCBI Taxonomy" id="39947"/>
    <lineage>
        <taxon>Eukaryota</taxon>
        <taxon>Viridiplantae</taxon>
        <taxon>Streptophyta</taxon>
        <taxon>Embryophyta</taxon>
        <taxon>Tracheophyta</taxon>
        <taxon>Spermatophyta</taxon>
        <taxon>Magnoliopsida</taxon>
        <taxon>Liliopsida</taxon>
        <taxon>Poales</taxon>
        <taxon>Poaceae</taxon>
        <taxon>BOP clade</taxon>
        <taxon>Oryzoideae</taxon>
        <taxon>Oryzeae</taxon>
        <taxon>Oryzinae</taxon>
        <taxon>Oryza</taxon>
        <taxon>Oryza sativa</taxon>
    </lineage>
</organism>
<feature type="non-terminal residue" evidence="2">
    <location>
        <position position="209"/>
    </location>
</feature>
<dbReference type="Gramene" id="Os10t0422700-01">
    <property type="protein sequence ID" value="Os10t0422700-01"/>
    <property type="gene ID" value="Os10g0422700"/>
</dbReference>
<dbReference type="AlphaFoldDB" id="A0A0P0XV04"/>
<reference evidence="3" key="1">
    <citation type="journal article" date="2005" name="Nature">
        <title>The map-based sequence of the rice genome.</title>
        <authorList>
            <consortium name="International rice genome sequencing project (IRGSP)"/>
            <person name="Matsumoto T."/>
            <person name="Wu J."/>
            <person name="Kanamori H."/>
            <person name="Katayose Y."/>
            <person name="Fujisawa M."/>
            <person name="Namiki N."/>
            <person name="Mizuno H."/>
            <person name="Yamamoto K."/>
            <person name="Antonio B.A."/>
            <person name="Baba T."/>
            <person name="Sakata K."/>
            <person name="Nagamura Y."/>
            <person name="Aoki H."/>
            <person name="Arikawa K."/>
            <person name="Arita K."/>
            <person name="Bito T."/>
            <person name="Chiden Y."/>
            <person name="Fujitsuka N."/>
            <person name="Fukunaka R."/>
            <person name="Hamada M."/>
            <person name="Harada C."/>
            <person name="Hayashi A."/>
            <person name="Hijishita S."/>
            <person name="Honda M."/>
            <person name="Hosokawa S."/>
            <person name="Ichikawa Y."/>
            <person name="Idonuma A."/>
            <person name="Iijima M."/>
            <person name="Ikeda M."/>
            <person name="Ikeno M."/>
            <person name="Ito K."/>
            <person name="Ito S."/>
            <person name="Ito T."/>
            <person name="Ito Y."/>
            <person name="Ito Y."/>
            <person name="Iwabuchi A."/>
            <person name="Kamiya K."/>
            <person name="Karasawa W."/>
            <person name="Kurita K."/>
            <person name="Katagiri S."/>
            <person name="Kikuta A."/>
            <person name="Kobayashi H."/>
            <person name="Kobayashi N."/>
            <person name="Machita K."/>
            <person name="Maehara T."/>
            <person name="Masukawa M."/>
            <person name="Mizubayashi T."/>
            <person name="Mukai Y."/>
            <person name="Nagasaki H."/>
            <person name="Nagata Y."/>
            <person name="Naito S."/>
            <person name="Nakashima M."/>
            <person name="Nakama Y."/>
            <person name="Nakamichi Y."/>
            <person name="Nakamura M."/>
            <person name="Meguro A."/>
            <person name="Negishi M."/>
            <person name="Ohta I."/>
            <person name="Ohta T."/>
            <person name="Okamoto M."/>
            <person name="Ono N."/>
            <person name="Saji S."/>
            <person name="Sakaguchi M."/>
            <person name="Sakai K."/>
            <person name="Shibata M."/>
            <person name="Shimokawa T."/>
            <person name="Song J."/>
            <person name="Takazaki Y."/>
            <person name="Terasawa K."/>
            <person name="Tsugane M."/>
            <person name="Tsuji K."/>
            <person name="Ueda S."/>
            <person name="Waki K."/>
            <person name="Yamagata H."/>
            <person name="Yamamoto M."/>
            <person name="Yamamoto S."/>
            <person name="Yamane H."/>
            <person name="Yoshiki S."/>
            <person name="Yoshihara R."/>
            <person name="Yukawa K."/>
            <person name="Zhong H."/>
            <person name="Yano M."/>
            <person name="Yuan Q."/>
            <person name="Ouyang S."/>
            <person name="Liu J."/>
            <person name="Jones K.M."/>
            <person name="Gansberger K."/>
            <person name="Moffat K."/>
            <person name="Hill J."/>
            <person name="Bera J."/>
            <person name="Fadrosh D."/>
            <person name="Jin S."/>
            <person name="Johri S."/>
            <person name="Kim M."/>
            <person name="Overton L."/>
            <person name="Reardon M."/>
            <person name="Tsitrin T."/>
            <person name="Vuong H."/>
            <person name="Weaver B."/>
            <person name="Ciecko A."/>
            <person name="Tallon L."/>
            <person name="Jackson J."/>
            <person name="Pai G."/>
            <person name="Aken S.V."/>
            <person name="Utterback T."/>
            <person name="Reidmuller S."/>
            <person name="Feldblyum T."/>
            <person name="Hsiao J."/>
            <person name="Zismann V."/>
            <person name="Iobst S."/>
            <person name="de Vazeille A.R."/>
            <person name="Buell C.R."/>
            <person name="Ying K."/>
            <person name="Li Y."/>
            <person name="Lu T."/>
            <person name="Huang Y."/>
            <person name="Zhao Q."/>
            <person name="Feng Q."/>
            <person name="Zhang L."/>
            <person name="Zhu J."/>
            <person name="Weng Q."/>
            <person name="Mu J."/>
            <person name="Lu Y."/>
            <person name="Fan D."/>
            <person name="Liu Y."/>
            <person name="Guan J."/>
            <person name="Zhang Y."/>
            <person name="Yu S."/>
            <person name="Liu X."/>
            <person name="Zhang Y."/>
            <person name="Hong G."/>
            <person name="Han B."/>
            <person name="Choisne N."/>
            <person name="Demange N."/>
            <person name="Orjeda G."/>
            <person name="Samain S."/>
            <person name="Cattolico L."/>
            <person name="Pelletier E."/>
            <person name="Couloux A."/>
            <person name="Segurens B."/>
            <person name="Wincker P."/>
            <person name="D'Hont A."/>
            <person name="Scarpelli C."/>
            <person name="Weissenbach J."/>
            <person name="Salanoubat M."/>
            <person name="Quetier F."/>
            <person name="Yu Y."/>
            <person name="Kim H.R."/>
            <person name="Rambo T."/>
            <person name="Currie J."/>
            <person name="Collura K."/>
            <person name="Luo M."/>
            <person name="Yang T."/>
            <person name="Ammiraju J.S.S."/>
            <person name="Engler F."/>
            <person name="Soderlund C."/>
            <person name="Wing R.A."/>
            <person name="Palmer L.E."/>
            <person name="de la Bastide M."/>
            <person name="Spiegel L."/>
            <person name="Nascimento L."/>
            <person name="Zutavern T."/>
            <person name="O'Shaughnessy A."/>
            <person name="Dike S."/>
            <person name="Dedhia N."/>
            <person name="Preston R."/>
            <person name="Balija V."/>
            <person name="McCombie W.R."/>
            <person name="Chow T."/>
            <person name="Chen H."/>
            <person name="Chung M."/>
            <person name="Chen C."/>
            <person name="Shaw J."/>
            <person name="Wu H."/>
            <person name="Hsiao K."/>
            <person name="Chao Y."/>
            <person name="Chu M."/>
            <person name="Cheng C."/>
            <person name="Hour A."/>
            <person name="Lee P."/>
            <person name="Lin S."/>
            <person name="Lin Y."/>
            <person name="Liou J."/>
            <person name="Liu S."/>
            <person name="Hsing Y."/>
            <person name="Raghuvanshi S."/>
            <person name="Mohanty A."/>
            <person name="Bharti A.K."/>
            <person name="Gaur A."/>
            <person name="Gupta V."/>
            <person name="Kumar D."/>
            <person name="Ravi V."/>
            <person name="Vij S."/>
            <person name="Kapur A."/>
            <person name="Khurana P."/>
            <person name="Khurana P."/>
            <person name="Khurana J.P."/>
            <person name="Tyagi A.K."/>
            <person name="Gaikwad K."/>
            <person name="Singh A."/>
            <person name="Dalal V."/>
            <person name="Srivastava S."/>
            <person name="Dixit A."/>
            <person name="Pal A.K."/>
            <person name="Ghazi I.A."/>
            <person name="Yadav M."/>
            <person name="Pandit A."/>
            <person name="Bhargava A."/>
            <person name="Sureshbabu K."/>
            <person name="Batra K."/>
            <person name="Sharma T.R."/>
            <person name="Mohapatra T."/>
            <person name="Singh N.K."/>
            <person name="Messing J."/>
            <person name="Nelson A.B."/>
            <person name="Fuks G."/>
            <person name="Kavchok S."/>
            <person name="Keizer G."/>
            <person name="Linton E."/>
            <person name="Llaca V."/>
            <person name="Song R."/>
            <person name="Tanyolac B."/>
            <person name="Young S."/>
            <person name="Ho-Il K."/>
            <person name="Hahn J.H."/>
            <person name="Sangsakoo G."/>
            <person name="Vanavichit A."/>
            <person name="de Mattos Luiz.A.T."/>
            <person name="Zimmer P.D."/>
            <person name="Malone G."/>
            <person name="Dellagostin O."/>
            <person name="de Oliveira A.C."/>
            <person name="Bevan M."/>
            <person name="Bancroft I."/>
            <person name="Minx P."/>
            <person name="Cordum H."/>
            <person name="Wilson R."/>
            <person name="Cheng Z."/>
            <person name="Jin W."/>
            <person name="Jiang J."/>
            <person name="Leong S.A."/>
            <person name="Iwama H."/>
            <person name="Gojobori T."/>
            <person name="Itoh T."/>
            <person name="Niimura Y."/>
            <person name="Fujii Y."/>
            <person name="Habara T."/>
            <person name="Sakai H."/>
            <person name="Sato Y."/>
            <person name="Wilson G."/>
            <person name="Kumar K."/>
            <person name="McCouch S."/>
            <person name="Juretic N."/>
            <person name="Hoen D."/>
            <person name="Wright S."/>
            <person name="Bruskiewich R."/>
            <person name="Bureau T."/>
            <person name="Miyao A."/>
            <person name="Hirochika H."/>
            <person name="Nishikawa T."/>
            <person name="Kadowaki K."/>
            <person name="Sugiura M."/>
            <person name="Burr B."/>
            <person name="Sasaki T."/>
        </authorList>
    </citation>
    <scope>NUCLEOTIDE SEQUENCE [LARGE SCALE GENOMIC DNA]</scope>
    <source>
        <strain evidence="3">cv. Nipponbare</strain>
    </source>
</reference>
<feature type="compositionally biased region" description="Basic and acidic residues" evidence="1">
    <location>
        <begin position="34"/>
        <end position="53"/>
    </location>
</feature>
<feature type="compositionally biased region" description="Pro residues" evidence="1">
    <location>
        <begin position="196"/>
        <end position="209"/>
    </location>
</feature>
<evidence type="ECO:0000313" key="2">
    <source>
        <dbReference type="EMBL" id="BAT10911.1"/>
    </source>
</evidence>
<accession>A0A0P0XV04</accession>
<sequence length="209" mass="23529">PFPYPLPPLTRWRRRRRTLRDERRVRSQLLLPREPQRAALEDDKVPLAERLPTRADGAPQGRSGSPETEWRKGQSPRWSDCGCESCRTWQRHDNGRLHFVVNQPQPPNGLNSQVSTASVISVTIIRLPPPPSVVDSNRGRRRRFAPPADDPTNTSPANGVLEESPWSACGAREGREESSACRVLRPLLSAVSRCTDPPPRQPPARPPRQ</sequence>
<dbReference type="Proteomes" id="UP000059680">
    <property type="component" value="Chromosome 10"/>
</dbReference>